<dbReference type="RefSeq" id="WP_104696498.1">
    <property type="nucleotide sequence ID" value="NZ_FZNG01000027.1"/>
</dbReference>
<keyword evidence="14" id="KW-0472">Membrane</keyword>
<evidence type="ECO:0000256" key="3">
    <source>
        <dbReference type="ARBA" id="ARBA00004196"/>
    </source>
</evidence>
<dbReference type="GO" id="GO:0009061">
    <property type="term" value="P:anaerobic respiration"/>
    <property type="evidence" value="ECO:0007669"/>
    <property type="project" value="TreeGrafter"/>
</dbReference>
<evidence type="ECO:0000256" key="2">
    <source>
        <dbReference type="ARBA" id="ARBA00001966"/>
    </source>
</evidence>
<dbReference type="SUPFAM" id="SSF56770">
    <property type="entry name" value="HydA/Nqo6-like"/>
    <property type="match status" value="1"/>
</dbReference>
<dbReference type="InterPro" id="IPR037148">
    <property type="entry name" value="NiFe-Hase_small_C_sf"/>
</dbReference>
<accession>A0A4U8SDD7</accession>
<comment type="subunit">
    <text evidence="5">Heterodimer of a large and a small subunit.</text>
</comment>
<dbReference type="InterPro" id="IPR006137">
    <property type="entry name" value="NADH_UbQ_OxRdtase-like_20kDa"/>
</dbReference>
<proteinExistence type="inferred from homology"/>
<comment type="cofactor">
    <cofactor evidence="1">
        <name>[3Fe-4S] cluster</name>
        <dbReference type="ChEBI" id="CHEBI:21137"/>
    </cofactor>
</comment>
<feature type="binding site" evidence="13">
    <location>
        <position position="262"/>
    </location>
    <ligand>
        <name>[4Fe-4S] cluster</name>
        <dbReference type="ChEBI" id="CHEBI:49883"/>
        <label>1</label>
    </ligand>
</feature>
<dbReference type="GO" id="GO:0030313">
    <property type="term" value="C:cell envelope"/>
    <property type="evidence" value="ECO:0007669"/>
    <property type="project" value="UniProtKB-SubCell"/>
</dbReference>
<keyword evidence="14" id="KW-0812">Transmembrane</keyword>
<feature type="binding site" evidence="13">
    <location>
        <position position="361"/>
    </location>
    <ligand>
        <name>[3Fe-4S] cluster</name>
        <dbReference type="ChEBI" id="CHEBI:21137"/>
    </ligand>
</feature>
<feature type="binding site" evidence="13">
    <location>
        <position position="299"/>
    </location>
    <ligand>
        <name>[4Fe-4S] cluster</name>
        <dbReference type="ChEBI" id="CHEBI:49883"/>
        <label>2</label>
    </ligand>
</feature>
<dbReference type="InterPro" id="IPR001821">
    <property type="entry name" value="NiFe_hydrogenase_ssu"/>
</dbReference>
<evidence type="ECO:0000313" key="17">
    <source>
        <dbReference type="EMBL" id="TLD84126.1"/>
    </source>
</evidence>
<dbReference type="GO" id="GO:0009375">
    <property type="term" value="C:ferredoxin hydrogenase complex"/>
    <property type="evidence" value="ECO:0007669"/>
    <property type="project" value="InterPro"/>
</dbReference>
<dbReference type="InterPro" id="IPR027394">
    <property type="entry name" value="Cytochrome-c3_hydrogenase_C"/>
</dbReference>
<dbReference type="PANTHER" id="PTHR30013">
    <property type="entry name" value="NIFE / NIFESE HYDROGENASE SMALL SUBUNIT FAMILY MEMBER"/>
    <property type="match status" value="1"/>
</dbReference>
<organism evidence="17 18">
    <name type="scientific">Helicobacter trogontum</name>
    <dbReference type="NCBI Taxonomy" id="50960"/>
    <lineage>
        <taxon>Bacteria</taxon>
        <taxon>Pseudomonadati</taxon>
        <taxon>Campylobacterota</taxon>
        <taxon>Epsilonproteobacteria</taxon>
        <taxon>Campylobacterales</taxon>
        <taxon>Helicobacteraceae</taxon>
        <taxon>Helicobacter</taxon>
    </lineage>
</organism>
<dbReference type="InterPro" id="IPR037024">
    <property type="entry name" value="NiFe_Hase_small_N_sf"/>
</dbReference>
<sequence length="425" mass="46590">MSKHETTHRMPRTNTMLLDSASSDTANIALDYSQNPKGDNLTFHTKQSLFNKVKKRLDKLAKLPSLRDEKNGKDLKEVLQEKGIQRRDFMKWAAVVTASIGLPATFAPLTARAAELADRVPIIWLHMAECTGCSESLLRSEDPGIDSIIFDYVSMEYHETIMAASGHQAEKSLEDAVKKYNGRYVMMVEGGIPKDTEYFLTIGASGRTGAEECRHVAEHAAAIFAIGTCSSFGGVQAAAPNPTNAHPLSDIIDKKVINVPGCPPNEKNIVGTLMQHILFGDMALDAFHRPKWAYGHRIHDLCERRGHFDAGEFVQHFGDENAKNGYCLYKVGCKGPYTFNNCSKLRFNSHTNWPIGAGHGCIGCSEPHFWDTMSPFEVPLGNRYQTAFRGAGADHTADRVGMVVLGATAIGIAAHAMLSGAIKPK</sequence>
<evidence type="ECO:0000313" key="18">
    <source>
        <dbReference type="Proteomes" id="UP000029878"/>
    </source>
</evidence>
<keyword evidence="8" id="KW-0732">Signal</keyword>
<dbReference type="PIRSF" id="PIRSF000310">
    <property type="entry name" value="NiFe_hyd_ssu"/>
    <property type="match status" value="1"/>
</dbReference>
<evidence type="ECO:0000256" key="1">
    <source>
        <dbReference type="ARBA" id="ARBA00001927"/>
    </source>
</evidence>
<dbReference type="Pfam" id="PF14720">
    <property type="entry name" value="NiFe_hyd_SSU_C"/>
    <property type="match status" value="1"/>
</dbReference>
<feature type="binding site" evidence="13">
    <location>
        <position position="130"/>
    </location>
    <ligand>
        <name>[4Fe-4S] cluster</name>
        <dbReference type="ChEBI" id="CHEBI:49883"/>
        <label>1</label>
    </ligand>
</feature>
<dbReference type="PROSITE" id="PS51318">
    <property type="entry name" value="TAT"/>
    <property type="match status" value="1"/>
</dbReference>
<dbReference type="PANTHER" id="PTHR30013:SF7">
    <property type="entry name" value="HYDROGENASE-2 SMALL CHAIN"/>
    <property type="match status" value="1"/>
</dbReference>
<feature type="binding site" evidence="13">
    <location>
        <position position="229"/>
    </location>
    <ligand>
        <name>[4Fe-4S] cluster</name>
        <dbReference type="ChEBI" id="CHEBI:49883"/>
        <label>1</label>
    </ligand>
</feature>
<dbReference type="PRINTS" id="PR00614">
    <property type="entry name" value="NIHGNASESMLL"/>
</dbReference>
<comment type="subcellular location">
    <subcellularLocation>
        <location evidence="3">Cell envelope</location>
    </subcellularLocation>
</comment>
<keyword evidence="6 13" id="KW-0004">4Fe-4S</keyword>
<evidence type="ECO:0000256" key="6">
    <source>
        <dbReference type="ARBA" id="ARBA00022485"/>
    </source>
</evidence>
<feature type="binding site" evidence="13">
    <location>
        <position position="333"/>
    </location>
    <ligand>
        <name>[4Fe-4S] cluster</name>
        <dbReference type="ChEBI" id="CHEBI:49883"/>
        <label>2</label>
    </ligand>
</feature>
<evidence type="ECO:0000256" key="9">
    <source>
        <dbReference type="ARBA" id="ARBA00023002"/>
    </source>
</evidence>
<feature type="binding site" evidence="13">
    <location>
        <position position="133"/>
    </location>
    <ligand>
        <name>[4Fe-4S] cluster</name>
        <dbReference type="ChEBI" id="CHEBI:49883"/>
        <label>1</label>
    </ligand>
</feature>
<dbReference type="AlphaFoldDB" id="A0A4U8SDD7"/>
<dbReference type="Gene3D" id="4.10.480.10">
    <property type="entry name" value="Cytochrome-c3 hydrogenase, C-terminal domain"/>
    <property type="match status" value="1"/>
</dbReference>
<keyword evidence="14" id="KW-1133">Transmembrane helix</keyword>
<evidence type="ECO:0000256" key="14">
    <source>
        <dbReference type="SAM" id="Phobius"/>
    </source>
</evidence>
<dbReference type="Gene3D" id="3.40.50.700">
    <property type="entry name" value="NADH:ubiquinone oxidoreductase-like, 20kDa subunit"/>
    <property type="match status" value="1"/>
</dbReference>
<evidence type="ECO:0000259" key="16">
    <source>
        <dbReference type="Pfam" id="PF14720"/>
    </source>
</evidence>
<dbReference type="GO" id="GO:0009055">
    <property type="term" value="F:electron transfer activity"/>
    <property type="evidence" value="ECO:0007669"/>
    <property type="project" value="TreeGrafter"/>
</dbReference>
<evidence type="ECO:0000256" key="4">
    <source>
        <dbReference type="ARBA" id="ARBA00006605"/>
    </source>
</evidence>
<feature type="domain" description="Cytochrome-c3 hydrogenase C-terminal" evidence="16">
    <location>
        <begin position="294"/>
        <end position="376"/>
    </location>
</feature>
<feature type="binding site" evidence="13">
    <location>
        <position position="342"/>
    </location>
    <ligand>
        <name>[3Fe-4S] cluster</name>
        <dbReference type="ChEBI" id="CHEBI:21137"/>
    </ligand>
</feature>
<protein>
    <submittedName>
        <fullName evidence="17">Ni/Fe hydrogenase</fullName>
    </submittedName>
</protein>
<dbReference type="Proteomes" id="UP000029878">
    <property type="component" value="Unassembled WGS sequence"/>
</dbReference>
<keyword evidence="12 13" id="KW-0003">3Fe-4S</keyword>
<dbReference type="GO" id="GO:0044569">
    <property type="term" value="C:[Ni-Fe] hydrogenase complex"/>
    <property type="evidence" value="ECO:0007669"/>
    <property type="project" value="TreeGrafter"/>
</dbReference>
<evidence type="ECO:0000256" key="12">
    <source>
        <dbReference type="ARBA" id="ARBA00023291"/>
    </source>
</evidence>
<evidence type="ECO:0000256" key="11">
    <source>
        <dbReference type="ARBA" id="ARBA00023014"/>
    </source>
</evidence>
<gene>
    <name evidence="17" type="ORF">LS81_002670</name>
</gene>
<evidence type="ECO:0000256" key="10">
    <source>
        <dbReference type="ARBA" id="ARBA00023004"/>
    </source>
</evidence>
<feature type="binding site" evidence="13">
    <location>
        <position position="327"/>
    </location>
    <ligand>
        <name>[4Fe-4S] cluster</name>
        <dbReference type="ChEBI" id="CHEBI:49883"/>
        <label>2</label>
    </ligand>
</feature>
<feature type="binding site" evidence="13">
    <location>
        <position position="302"/>
    </location>
    <ligand>
        <name>[4Fe-4S] cluster</name>
        <dbReference type="ChEBI" id="CHEBI:49883"/>
        <label>2</label>
    </ligand>
</feature>
<feature type="domain" description="NADH:ubiquinone oxidoreductase-like 20kDa subunit" evidence="15">
    <location>
        <begin position="130"/>
        <end position="275"/>
    </location>
</feature>
<keyword evidence="7 13" id="KW-0479">Metal-binding</keyword>
<dbReference type="GO" id="GO:0046872">
    <property type="term" value="F:metal ion binding"/>
    <property type="evidence" value="ECO:0007669"/>
    <property type="project" value="UniProtKB-KW"/>
</dbReference>
<comment type="caution">
    <text evidence="17">The sequence shown here is derived from an EMBL/GenBank/DDBJ whole genome shotgun (WGS) entry which is preliminary data.</text>
</comment>
<comment type="cofactor">
    <cofactor evidence="2">
        <name>[4Fe-4S] cluster</name>
        <dbReference type="ChEBI" id="CHEBI:49883"/>
    </cofactor>
</comment>
<dbReference type="NCBIfam" id="TIGR00391">
    <property type="entry name" value="hydA"/>
    <property type="match status" value="1"/>
</dbReference>
<dbReference type="GO" id="GO:0016020">
    <property type="term" value="C:membrane"/>
    <property type="evidence" value="ECO:0007669"/>
    <property type="project" value="TreeGrafter"/>
</dbReference>
<evidence type="ECO:0000256" key="5">
    <source>
        <dbReference type="ARBA" id="ARBA00011771"/>
    </source>
</evidence>
<feature type="binding site" evidence="13">
    <location>
        <position position="364"/>
    </location>
    <ligand>
        <name>[3Fe-4S] cluster</name>
        <dbReference type="ChEBI" id="CHEBI:21137"/>
    </ligand>
</feature>
<reference evidence="17 18" key="1">
    <citation type="journal article" date="2014" name="Genome Announc.">
        <title>Draft genome sequences of eight enterohepatic helicobacter species isolated from both laboratory and wild rodents.</title>
        <authorList>
            <person name="Sheh A."/>
            <person name="Shen Z."/>
            <person name="Fox J.G."/>
        </authorList>
    </citation>
    <scope>NUCLEOTIDE SEQUENCE [LARGE SCALE GENOMIC DNA]</scope>
    <source>
        <strain evidence="17 18">ATCC 700114</strain>
    </source>
</reference>
<keyword evidence="10 13" id="KW-0408">Iron</keyword>
<dbReference type="OrthoDB" id="9766729at2"/>
<dbReference type="Pfam" id="PF01058">
    <property type="entry name" value="Oxidored_q6"/>
    <property type="match status" value="1"/>
</dbReference>
<dbReference type="GO" id="GO:0008901">
    <property type="term" value="F:ferredoxin hydrogenase activity"/>
    <property type="evidence" value="ECO:0007669"/>
    <property type="project" value="InterPro"/>
</dbReference>
<dbReference type="InterPro" id="IPR006311">
    <property type="entry name" value="TAT_signal"/>
</dbReference>
<feature type="transmembrane region" description="Helical" evidence="14">
    <location>
        <begin position="400"/>
        <end position="422"/>
    </location>
</feature>
<keyword evidence="11 13" id="KW-0411">Iron-sulfur</keyword>
<name>A0A4U8SDD7_9HELI</name>
<dbReference type="EMBL" id="JRPL02000004">
    <property type="protein sequence ID" value="TLD84126.1"/>
    <property type="molecule type" value="Genomic_DNA"/>
</dbReference>
<evidence type="ECO:0000256" key="13">
    <source>
        <dbReference type="PIRSR" id="PIRSR000310-1"/>
    </source>
</evidence>
<evidence type="ECO:0000259" key="15">
    <source>
        <dbReference type="Pfam" id="PF01058"/>
    </source>
</evidence>
<keyword evidence="9" id="KW-0560">Oxidoreductase</keyword>
<dbReference type="GO" id="GO:0051539">
    <property type="term" value="F:4 iron, 4 sulfur cluster binding"/>
    <property type="evidence" value="ECO:0007669"/>
    <property type="project" value="UniProtKB-KW"/>
</dbReference>
<comment type="similarity">
    <text evidence="4">Belongs to the [NiFe]/[NiFeSe] hydrogenase small subunit family.</text>
</comment>
<dbReference type="GO" id="GO:0051538">
    <property type="term" value="F:3 iron, 4 sulfur cluster binding"/>
    <property type="evidence" value="ECO:0007669"/>
    <property type="project" value="UniProtKB-KW"/>
</dbReference>
<evidence type="ECO:0000256" key="8">
    <source>
        <dbReference type="ARBA" id="ARBA00022729"/>
    </source>
</evidence>
<evidence type="ECO:0000256" key="7">
    <source>
        <dbReference type="ARBA" id="ARBA00022723"/>
    </source>
</evidence>